<evidence type="ECO:0000313" key="2">
    <source>
        <dbReference type="EMBL" id="KAK5966745.1"/>
    </source>
</evidence>
<dbReference type="AlphaFoldDB" id="A0AAN8FCS3"/>
<comment type="similarity">
    <text evidence="1">Belongs to the lin-52 family.</text>
</comment>
<dbReference type="EMBL" id="WIXE01023159">
    <property type="protein sequence ID" value="KAK5966745.1"/>
    <property type="molecule type" value="Genomic_DNA"/>
</dbReference>
<keyword evidence="3" id="KW-1185">Reference proteome</keyword>
<dbReference type="InterPro" id="IPR018737">
    <property type="entry name" value="DREAM_LIN52"/>
</dbReference>
<accession>A0AAN8FCS3</accession>
<dbReference type="PANTHER" id="PTHR31489:SF2">
    <property type="entry name" value="PROTEIN LIN-52 HOMOLOG"/>
    <property type="match status" value="1"/>
</dbReference>
<evidence type="ECO:0000256" key="1">
    <source>
        <dbReference type="ARBA" id="ARBA00005456"/>
    </source>
</evidence>
<dbReference type="GO" id="GO:0006355">
    <property type="term" value="P:regulation of DNA-templated transcription"/>
    <property type="evidence" value="ECO:0007669"/>
    <property type="project" value="InterPro"/>
</dbReference>
<dbReference type="PANTHER" id="PTHR31489">
    <property type="entry name" value="LIN52 FAMILY MEMBER"/>
    <property type="match status" value="1"/>
</dbReference>
<proteinExistence type="inferred from homology"/>
<organism evidence="2 3">
    <name type="scientific">Trichostrongylus colubriformis</name>
    <name type="common">Black scour worm</name>
    <dbReference type="NCBI Taxonomy" id="6319"/>
    <lineage>
        <taxon>Eukaryota</taxon>
        <taxon>Metazoa</taxon>
        <taxon>Ecdysozoa</taxon>
        <taxon>Nematoda</taxon>
        <taxon>Chromadorea</taxon>
        <taxon>Rhabditida</taxon>
        <taxon>Rhabditina</taxon>
        <taxon>Rhabditomorpha</taxon>
        <taxon>Strongyloidea</taxon>
        <taxon>Trichostrongylidae</taxon>
        <taxon>Trichostrongylus</taxon>
    </lineage>
</organism>
<dbReference type="Proteomes" id="UP001331761">
    <property type="component" value="Unassembled WGS sequence"/>
</dbReference>
<dbReference type="Pfam" id="PF10044">
    <property type="entry name" value="LIN52"/>
    <property type="match status" value="1"/>
</dbReference>
<sequence>MRRRRSNGTAVQKCVANTVPNAALKLPEICRAGRSTILRYTAVVPEVVLMNVSRVTNQAGVLACAESLQRAPSPILFPENVPGAAKHNTENDGMLSNKQKSFRTDLSPDDVKLVNELGRLTPDQLADYIKNVQNSAYNLGLEEARQFSRGKMLQIFNR</sequence>
<comment type="caution">
    <text evidence="2">The sequence shown here is derived from an EMBL/GenBank/DDBJ whole genome shotgun (WGS) entry which is preliminary data.</text>
</comment>
<protein>
    <submittedName>
        <fullName evidence="2">Uncharacterized protein</fullName>
    </submittedName>
</protein>
<name>A0AAN8FCS3_TRICO</name>
<dbReference type="GO" id="GO:0070176">
    <property type="term" value="C:DRM complex"/>
    <property type="evidence" value="ECO:0007669"/>
    <property type="project" value="InterPro"/>
</dbReference>
<evidence type="ECO:0000313" key="3">
    <source>
        <dbReference type="Proteomes" id="UP001331761"/>
    </source>
</evidence>
<reference evidence="2 3" key="1">
    <citation type="submission" date="2019-10" db="EMBL/GenBank/DDBJ databases">
        <title>Assembly and Annotation for the nematode Trichostrongylus colubriformis.</title>
        <authorList>
            <person name="Martin J."/>
        </authorList>
    </citation>
    <scope>NUCLEOTIDE SEQUENCE [LARGE SCALE GENOMIC DNA]</scope>
    <source>
        <strain evidence="2">G859</strain>
        <tissue evidence="2">Whole worm</tissue>
    </source>
</reference>
<gene>
    <name evidence="2" type="ORF">GCK32_000484</name>
</gene>